<dbReference type="HAMAP" id="MF_00062">
    <property type="entry name" value="Sulf_adenylyltr_sub1"/>
    <property type="match status" value="1"/>
</dbReference>
<comment type="pathway">
    <text evidence="6">Sulfur metabolism; hydrogen sulfide biosynthesis; sulfite from sulfate: step 1/3.</text>
</comment>
<evidence type="ECO:0000256" key="1">
    <source>
        <dbReference type="ARBA" id="ARBA00022679"/>
    </source>
</evidence>
<dbReference type="Gene3D" id="3.40.50.300">
    <property type="entry name" value="P-loop containing nucleotide triphosphate hydrolases"/>
    <property type="match status" value="1"/>
</dbReference>
<evidence type="ECO:0000256" key="4">
    <source>
        <dbReference type="ARBA" id="ARBA00022840"/>
    </source>
</evidence>
<dbReference type="InterPro" id="IPR009001">
    <property type="entry name" value="Transl_elong_EF1A/Init_IF2_C"/>
</dbReference>
<keyword evidence="5 6" id="KW-0342">GTP-binding</keyword>
<dbReference type="InterPro" id="IPR000795">
    <property type="entry name" value="T_Tr_GTP-bd_dom"/>
</dbReference>
<dbReference type="EMBL" id="SMGK01000002">
    <property type="protein sequence ID" value="TCK73524.1"/>
    <property type="molecule type" value="Genomic_DNA"/>
</dbReference>
<name>A0A4R1L5Y9_9BACT</name>
<sequence>MPAIEEELTIEEFLAAEQAKDLLRFTTAGSVDDGKSTLIGRLLYDSRNVYEDQVRAVTQTQGSIDFALLTDGLRAEREQGITIDVAYRYFTTPRRRFIIADTPGHEQYTRNMATGASTADLAIVLIDARKGILTQSRRHAFIASLLGIPHVIAAVNKMDLVDYSQEVFLALQQQLAELARELAIPDLLAIPISALEGDNVVSPSERMPWYDGPTLLEHLETVPTKEFTLDAAFRMPVQRVLRPHQDFRGFAGQIASGVIRPGDEIRVQPSGRTARVKSIVTFDGELELAHAPQSVTLTLDRELDISRGDLITAAQQTAEAASLFEASLVWMQNEPLDPARTYLLKHTTRTVKAQVRLRHRIDINTLDERTDGALEMNGIASVEIETSQPLLADAYRDNRITGSFILIDPETNSTAAAGMIRSISAQAEPLKSREAVAVVTASAAQMRGLEEALAARGHIIVTTRVTDRSVWRSLLQIGVTVLVLADRTTGPMLAHLDGATGIAVEPLLPEADLLLAVLSYSSKERA</sequence>
<dbReference type="InterPro" id="IPR044138">
    <property type="entry name" value="CysN_II"/>
</dbReference>
<dbReference type="PANTHER" id="PTHR23115">
    <property type="entry name" value="TRANSLATION FACTOR"/>
    <property type="match status" value="1"/>
</dbReference>
<evidence type="ECO:0000256" key="2">
    <source>
        <dbReference type="ARBA" id="ARBA00022695"/>
    </source>
</evidence>
<keyword evidence="3 6" id="KW-0547">Nucleotide-binding</keyword>
<proteinExistence type="inferred from homology"/>
<dbReference type="InterPro" id="IPR009000">
    <property type="entry name" value="Transl_B-barrel_sf"/>
</dbReference>
<comment type="similarity">
    <text evidence="6">Belongs to the TRAFAC class translation factor GTPase superfamily. Classic translation factor GTPase family. CysN/NodQ subfamily.</text>
</comment>
<keyword evidence="1 6" id="KW-0808">Transferase</keyword>
<accession>A0A4R1L5Y9</accession>
<dbReference type="InterPro" id="IPR031157">
    <property type="entry name" value="G_TR_CS"/>
</dbReference>
<reference evidence="8 9" key="1">
    <citation type="submission" date="2019-03" db="EMBL/GenBank/DDBJ databases">
        <title>Genomic Encyclopedia of Type Strains, Phase IV (KMG-IV): sequencing the most valuable type-strain genomes for metagenomic binning, comparative biology and taxonomic classification.</title>
        <authorList>
            <person name="Goeker M."/>
        </authorList>
    </citation>
    <scope>NUCLEOTIDE SEQUENCE [LARGE SCALE GENOMIC DNA]</scope>
    <source>
        <strain evidence="8 9">DSM 103428</strain>
    </source>
</reference>
<feature type="domain" description="Tr-type G" evidence="7">
    <location>
        <begin position="20"/>
        <end position="230"/>
    </location>
</feature>
<comment type="catalytic activity">
    <reaction evidence="6">
        <text>sulfate + ATP + H(+) = adenosine 5'-phosphosulfate + diphosphate</text>
        <dbReference type="Rhea" id="RHEA:18133"/>
        <dbReference type="ChEBI" id="CHEBI:15378"/>
        <dbReference type="ChEBI" id="CHEBI:16189"/>
        <dbReference type="ChEBI" id="CHEBI:30616"/>
        <dbReference type="ChEBI" id="CHEBI:33019"/>
        <dbReference type="ChEBI" id="CHEBI:58243"/>
        <dbReference type="EC" id="2.7.7.4"/>
    </reaction>
</comment>
<comment type="function">
    <text evidence="6">With CysD forms the ATP sulfurylase (ATPS) that catalyzes the adenylation of sulfate producing adenosine 5'-phosphosulfate (APS) and diphosphate, the first enzymatic step in sulfur assimilation pathway. APS synthesis involves the formation of a high-energy phosphoric-sulfuric acid anhydride bond driven by GTP hydrolysis by CysN coupled to ATP hydrolysis by CysD.</text>
</comment>
<dbReference type="InterPro" id="IPR050100">
    <property type="entry name" value="TRAFAC_GTPase_members"/>
</dbReference>
<evidence type="ECO:0000256" key="3">
    <source>
        <dbReference type="ARBA" id="ARBA00022741"/>
    </source>
</evidence>
<dbReference type="InterPro" id="IPR011779">
    <property type="entry name" value="SO4_adenylTrfase_lsu"/>
</dbReference>
<dbReference type="InterPro" id="IPR044139">
    <property type="entry name" value="CysN_NoDQ_III"/>
</dbReference>
<evidence type="ECO:0000313" key="8">
    <source>
        <dbReference type="EMBL" id="TCK73524.1"/>
    </source>
</evidence>
<keyword evidence="4 6" id="KW-0067">ATP-binding</keyword>
<evidence type="ECO:0000313" key="9">
    <source>
        <dbReference type="Proteomes" id="UP000295210"/>
    </source>
</evidence>
<dbReference type="AlphaFoldDB" id="A0A4R1L5Y9"/>
<dbReference type="NCBIfam" id="NF003478">
    <property type="entry name" value="PRK05124.1"/>
    <property type="match status" value="1"/>
</dbReference>
<dbReference type="CDD" id="cd04095">
    <property type="entry name" value="CysN_NoDQ_III"/>
    <property type="match status" value="1"/>
</dbReference>
<dbReference type="FunFam" id="3.40.50.300:FF:000119">
    <property type="entry name" value="Sulfate adenylyltransferase subunit 1"/>
    <property type="match status" value="1"/>
</dbReference>
<dbReference type="GO" id="GO:0003924">
    <property type="term" value="F:GTPase activity"/>
    <property type="evidence" value="ECO:0007669"/>
    <property type="project" value="InterPro"/>
</dbReference>
<dbReference type="Proteomes" id="UP000295210">
    <property type="component" value="Unassembled WGS sequence"/>
</dbReference>
<dbReference type="PRINTS" id="PR00315">
    <property type="entry name" value="ELONGATNFCT"/>
</dbReference>
<keyword evidence="2 6" id="KW-0548">Nucleotidyltransferase</keyword>
<dbReference type="InterPro" id="IPR041757">
    <property type="entry name" value="CysN_GTP-bd"/>
</dbReference>
<evidence type="ECO:0000256" key="6">
    <source>
        <dbReference type="HAMAP-Rule" id="MF_00062"/>
    </source>
</evidence>
<dbReference type="Pfam" id="PF00009">
    <property type="entry name" value="GTP_EFTU"/>
    <property type="match status" value="1"/>
</dbReference>
<dbReference type="GO" id="GO:0070814">
    <property type="term" value="P:hydrogen sulfide biosynthetic process"/>
    <property type="evidence" value="ECO:0007669"/>
    <property type="project" value="UniProtKB-UniRule"/>
</dbReference>
<dbReference type="PROSITE" id="PS00301">
    <property type="entry name" value="G_TR_1"/>
    <property type="match status" value="1"/>
</dbReference>
<evidence type="ECO:0000256" key="5">
    <source>
        <dbReference type="ARBA" id="ARBA00023134"/>
    </source>
</evidence>
<dbReference type="SUPFAM" id="SSF50465">
    <property type="entry name" value="EF-Tu/eEF-1alpha/eIF2-gamma C-terminal domain"/>
    <property type="match status" value="1"/>
</dbReference>
<dbReference type="NCBIfam" id="TIGR02034">
    <property type="entry name" value="CysN"/>
    <property type="match status" value="1"/>
</dbReference>
<comment type="subunit">
    <text evidence="6">Heterodimer composed of CysD, the smaller subunit, and CysN.</text>
</comment>
<dbReference type="GO" id="GO:0005525">
    <property type="term" value="F:GTP binding"/>
    <property type="evidence" value="ECO:0007669"/>
    <property type="project" value="UniProtKB-UniRule"/>
</dbReference>
<dbReference type="GO" id="GO:0005524">
    <property type="term" value="F:ATP binding"/>
    <property type="evidence" value="ECO:0007669"/>
    <property type="project" value="UniProtKB-KW"/>
</dbReference>
<dbReference type="InterPro" id="IPR054696">
    <property type="entry name" value="GTP-eEF1A_C"/>
</dbReference>
<dbReference type="RefSeq" id="WP_131993156.1">
    <property type="nucleotide sequence ID" value="NZ_SMGK01000002.1"/>
</dbReference>
<dbReference type="GO" id="GO:0004781">
    <property type="term" value="F:sulfate adenylyltransferase (ATP) activity"/>
    <property type="evidence" value="ECO:0007669"/>
    <property type="project" value="UniProtKB-UniRule"/>
</dbReference>
<dbReference type="UniPathway" id="UPA00140">
    <property type="reaction ID" value="UER00204"/>
</dbReference>
<organism evidence="8 9">
    <name type="scientific">Acidipila rosea</name>
    <dbReference type="NCBI Taxonomy" id="768535"/>
    <lineage>
        <taxon>Bacteria</taxon>
        <taxon>Pseudomonadati</taxon>
        <taxon>Acidobacteriota</taxon>
        <taxon>Terriglobia</taxon>
        <taxon>Terriglobales</taxon>
        <taxon>Acidobacteriaceae</taxon>
        <taxon>Acidipila</taxon>
    </lineage>
</organism>
<dbReference type="SUPFAM" id="SSF52540">
    <property type="entry name" value="P-loop containing nucleoside triphosphate hydrolases"/>
    <property type="match status" value="1"/>
</dbReference>
<dbReference type="Pfam" id="PF22594">
    <property type="entry name" value="GTP-eEF1A_C"/>
    <property type="match status" value="1"/>
</dbReference>
<dbReference type="CDD" id="cd04166">
    <property type="entry name" value="CysN_ATPS"/>
    <property type="match status" value="1"/>
</dbReference>
<evidence type="ECO:0000259" key="7">
    <source>
        <dbReference type="PROSITE" id="PS51722"/>
    </source>
</evidence>
<dbReference type="OrthoDB" id="9804504at2"/>
<gene>
    <name evidence="6" type="primary">cysN</name>
    <name evidence="8" type="ORF">C7378_1137</name>
</gene>
<feature type="binding site" evidence="6">
    <location>
        <begin position="29"/>
        <end position="36"/>
    </location>
    <ligand>
        <name>GTP</name>
        <dbReference type="ChEBI" id="CHEBI:37565"/>
    </ligand>
</feature>
<feature type="binding site" evidence="6">
    <location>
        <begin position="101"/>
        <end position="105"/>
    </location>
    <ligand>
        <name>GTP</name>
        <dbReference type="ChEBI" id="CHEBI:37565"/>
    </ligand>
</feature>
<dbReference type="Gene3D" id="2.40.30.10">
    <property type="entry name" value="Translation factors"/>
    <property type="match status" value="2"/>
</dbReference>
<dbReference type="PROSITE" id="PS51722">
    <property type="entry name" value="G_TR_2"/>
    <property type="match status" value="1"/>
</dbReference>
<dbReference type="GO" id="GO:0000103">
    <property type="term" value="P:sulfate assimilation"/>
    <property type="evidence" value="ECO:0007669"/>
    <property type="project" value="UniProtKB-UniRule"/>
</dbReference>
<keyword evidence="9" id="KW-1185">Reference proteome</keyword>
<protein>
    <recommendedName>
        <fullName evidence="6">Sulfate adenylyltransferase subunit 1</fullName>
        <ecNumber evidence="6">2.7.7.4</ecNumber>
    </recommendedName>
    <alternativeName>
        <fullName evidence="6">ATP-sulfurylase large subunit</fullName>
    </alternativeName>
    <alternativeName>
        <fullName evidence="6">Sulfate adenylate transferase</fullName>
        <shortName evidence="6">SAT</shortName>
    </alternativeName>
</protein>
<dbReference type="SUPFAM" id="SSF50447">
    <property type="entry name" value="Translation proteins"/>
    <property type="match status" value="1"/>
</dbReference>
<dbReference type="NCBIfam" id="TIGR00231">
    <property type="entry name" value="small_GTP"/>
    <property type="match status" value="1"/>
</dbReference>
<feature type="binding site" evidence="6">
    <location>
        <begin position="156"/>
        <end position="159"/>
    </location>
    <ligand>
        <name>GTP</name>
        <dbReference type="ChEBI" id="CHEBI:37565"/>
    </ligand>
</feature>
<dbReference type="CDD" id="cd03695">
    <property type="entry name" value="CysN_NodQ_II"/>
    <property type="match status" value="1"/>
</dbReference>
<dbReference type="InterPro" id="IPR005225">
    <property type="entry name" value="Small_GTP-bd"/>
</dbReference>
<comment type="caution">
    <text evidence="8">The sequence shown here is derived from an EMBL/GenBank/DDBJ whole genome shotgun (WGS) entry which is preliminary data.</text>
</comment>
<dbReference type="EC" id="2.7.7.4" evidence="6"/>
<dbReference type="InterPro" id="IPR027417">
    <property type="entry name" value="P-loop_NTPase"/>
</dbReference>